<keyword evidence="7 13" id="KW-1005">Bacterial flagellum biogenesis</keyword>
<organism evidence="15 16">
    <name type="scientific">Nitrincola tibetensis</name>
    <dbReference type="NCBI Taxonomy" id="2219697"/>
    <lineage>
        <taxon>Bacteria</taxon>
        <taxon>Pseudomonadati</taxon>
        <taxon>Pseudomonadota</taxon>
        <taxon>Gammaproteobacteria</taxon>
        <taxon>Oceanospirillales</taxon>
        <taxon>Oceanospirillaceae</taxon>
        <taxon>Nitrincola</taxon>
    </lineage>
</organism>
<evidence type="ECO:0000256" key="9">
    <source>
        <dbReference type="ARBA" id="ARBA00022989"/>
    </source>
</evidence>
<dbReference type="Gene3D" id="3.40.1690.10">
    <property type="entry name" value="secretion proteins EscU"/>
    <property type="match status" value="1"/>
</dbReference>
<proteinExistence type="inferred from homology"/>
<dbReference type="FunFam" id="3.40.1690.10:FF:000001">
    <property type="entry name" value="Flagellar biosynthetic protein FlhB"/>
    <property type="match status" value="1"/>
</dbReference>
<evidence type="ECO:0000256" key="7">
    <source>
        <dbReference type="ARBA" id="ARBA00022795"/>
    </source>
</evidence>
<dbReference type="EMBL" id="QKRX01000021">
    <property type="protein sequence ID" value="RAU16561.1"/>
    <property type="molecule type" value="Genomic_DNA"/>
</dbReference>
<comment type="similarity">
    <text evidence="2 13">Belongs to the type III secretion exporter family.</text>
</comment>
<keyword evidence="15" id="KW-0969">Cilium</keyword>
<dbReference type="Gene3D" id="6.10.250.2080">
    <property type="match status" value="1"/>
</dbReference>
<name>A0A364NHR8_9GAMM</name>
<keyword evidence="11 13" id="KW-1006">Bacterial flagellum protein export</keyword>
<sequence length="380" mass="42357">MAEETGQEKTQEPTAKRIQDARKKGDIARSKELTTLALLMASAAAALMFGSHVGQTMMRMFSHNFSIRGEAVSDPAFMFIYLYEALWDSFFSLWGFFLMVFLASFLSSIALGGWNFSGESLQPKGSRLNPLAGIKRMFSMKSLVELFKAIAKVLVVGAVSVLVVMVLRPELMALTAENIETSIEHALEVLAWSFLLISATMILVVLVDVPYQLYDYNKKLKMTMQEVKDEMKNTEGKPEVKGRIRQLQYEMSQRTMMKDVPSADVVITNPTHYAVAIKYDQSHGDAPVIIARGADFVALKIREIAQEHDVQILSSPALARALFYATEVGDEVPTGLYTAVAQVLAYVYQLKNTPSYSQSAIPAPREQDLEIPETFRVDPD</sequence>
<keyword evidence="16" id="KW-1185">Reference proteome</keyword>
<dbReference type="SUPFAM" id="SSF160544">
    <property type="entry name" value="EscU C-terminal domain-like"/>
    <property type="match status" value="1"/>
</dbReference>
<dbReference type="InterPro" id="IPR006136">
    <property type="entry name" value="FlhB"/>
</dbReference>
<feature type="transmembrane region" description="Helical" evidence="13">
    <location>
        <begin position="33"/>
        <end position="53"/>
    </location>
</feature>
<evidence type="ECO:0000256" key="4">
    <source>
        <dbReference type="ARBA" id="ARBA00022448"/>
    </source>
</evidence>
<dbReference type="GO" id="GO:0005886">
    <property type="term" value="C:plasma membrane"/>
    <property type="evidence" value="ECO:0007669"/>
    <property type="project" value="UniProtKB-SubCell"/>
</dbReference>
<evidence type="ECO:0000256" key="12">
    <source>
        <dbReference type="ARBA" id="ARBA00025078"/>
    </source>
</evidence>
<comment type="function">
    <text evidence="12 13">Required for formation of the rod structure in the basal body of the flagellar apparatus. Together with FliI and FliH, may constitute the export apparatus of flagellin.</text>
</comment>
<keyword evidence="15" id="KW-0282">Flagellum</keyword>
<dbReference type="OrthoDB" id="9807950at2"/>
<keyword evidence="9 13" id="KW-1133">Transmembrane helix</keyword>
<protein>
    <recommendedName>
        <fullName evidence="3 13">Flagellar biosynthetic protein FlhB</fullName>
    </recommendedName>
</protein>
<dbReference type="AlphaFoldDB" id="A0A364NHR8"/>
<dbReference type="GO" id="GO:0009306">
    <property type="term" value="P:protein secretion"/>
    <property type="evidence" value="ECO:0007669"/>
    <property type="project" value="InterPro"/>
</dbReference>
<evidence type="ECO:0000256" key="8">
    <source>
        <dbReference type="ARBA" id="ARBA00022927"/>
    </source>
</evidence>
<dbReference type="InterPro" id="IPR006135">
    <property type="entry name" value="T3SS_substrate_exporter"/>
</dbReference>
<dbReference type="PANTHER" id="PTHR30531:SF12">
    <property type="entry name" value="FLAGELLAR BIOSYNTHETIC PROTEIN FLHB"/>
    <property type="match status" value="1"/>
</dbReference>
<feature type="transmembrane region" description="Helical" evidence="13">
    <location>
        <begin position="146"/>
        <end position="169"/>
    </location>
</feature>
<evidence type="ECO:0000313" key="16">
    <source>
        <dbReference type="Proteomes" id="UP000250744"/>
    </source>
</evidence>
<dbReference type="Proteomes" id="UP000250744">
    <property type="component" value="Unassembled WGS sequence"/>
</dbReference>
<evidence type="ECO:0000256" key="3">
    <source>
        <dbReference type="ARBA" id="ARBA00021622"/>
    </source>
</evidence>
<evidence type="ECO:0000256" key="13">
    <source>
        <dbReference type="RuleBase" id="RU364091"/>
    </source>
</evidence>
<keyword evidence="10 13" id="KW-0472">Membrane</keyword>
<keyword evidence="15" id="KW-0966">Cell projection</keyword>
<feature type="transmembrane region" description="Helical" evidence="13">
    <location>
        <begin position="189"/>
        <end position="214"/>
    </location>
</feature>
<evidence type="ECO:0000256" key="1">
    <source>
        <dbReference type="ARBA" id="ARBA00004651"/>
    </source>
</evidence>
<dbReference type="PRINTS" id="PR00950">
    <property type="entry name" value="TYPE3IMSPROT"/>
</dbReference>
<keyword evidence="6 13" id="KW-0812">Transmembrane</keyword>
<accession>A0A364NHR8</accession>
<gene>
    <name evidence="13 15" type="primary">flhB</name>
    <name evidence="15" type="ORF">DN062_17490</name>
</gene>
<dbReference type="Pfam" id="PF01312">
    <property type="entry name" value="Bac_export_2"/>
    <property type="match status" value="1"/>
</dbReference>
<evidence type="ECO:0000313" key="15">
    <source>
        <dbReference type="EMBL" id="RAU16561.1"/>
    </source>
</evidence>
<keyword evidence="8 13" id="KW-0653">Protein transport</keyword>
<evidence type="ECO:0000256" key="11">
    <source>
        <dbReference type="ARBA" id="ARBA00023225"/>
    </source>
</evidence>
<comment type="caution">
    <text evidence="15">The sequence shown here is derived from an EMBL/GenBank/DDBJ whole genome shotgun (WGS) entry which is preliminary data.</text>
</comment>
<dbReference type="GO" id="GO:0044780">
    <property type="term" value="P:bacterial-type flagellum assembly"/>
    <property type="evidence" value="ECO:0007669"/>
    <property type="project" value="InterPro"/>
</dbReference>
<dbReference type="PANTHER" id="PTHR30531">
    <property type="entry name" value="FLAGELLAR BIOSYNTHETIC PROTEIN FLHB"/>
    <property type="match status" value="1"/>
</dbReference>
<feature type="transmembrane region" description="Helical" evidence="13">
    <location>
        <begin position="91"/>
        <end position="114"/>
    </location>
</feature>
<comment type="subcellular location">
    <subcellularLocation>
        <location evidence="1">Cell membrane</location>
        <topology evidence="1">Multi-pass membrane protein</topology>
    </subcellularLocation>
</comment>
<evidence type="ECO:0000256" key="2">
    <source>
        <dbReference type="ARBA" id="ARBA00010690"/>
    </source>
</evidence>
<keyword evidence="4 13" id="KW-0813">Transport</keyword>
<dbReference type="RefSeq" id="WP_112160587.1">
    <property type="nucleotide sequence ID" value="NZ_QKRX01000021.1"/>
</dbReference>
<dbReference type="InterPro" id="IPR029025">
    <property type="entry name" value="T3SS_substrate_exporter_C"/>
</dbReference>
<evidence type="ECO:0000256" key="6">
    <source>
        <dbReference type="ARBA" id="ARBA00022692"/>
    </source>
</evidence>
<feature type="region of interest" description="Disordered" evidence="14">
    <location>
        <begin position="1"/>
        <end position="23"/>
    </location>
</feature>
<reference evidence="15 16" key="1">
    <citation type="submission" date="2018-06" db="EMBL/GenBank/DDBJ databases">
        <title>Nitrincola tibetense sp. nov., isolated from Lake XuguoCo on Tibetan Plateau.</title>
        <authorList>
            <person name="Xing P."/>
        </authorList>
    </citation>
    <scope>NUCLEOTIDE SEQUENCE [LARGE SCALE GENOMIC DNA]</scope>
    <source>
        <strain evidence="16">xg18</strain>
    </source>
</reference>
<dbReference type="NCBIfam" id="TIGR00328">
    <property type="entry name" value="flhB"/>
    <property type="match status" value="1"/>
</dbReference>
<evidence type="ECO:0000256" key="10">
    <source>
        <dbReference type="ARBA" id="ARBA00023136"/>
    </source>
</evidence>
<keyword evidence="5 13" id="KW-1003">Cell membrane</keyword>
<evidence type="ECO:0000256" key="5">
    <source>
        <dbReference type="ARBA" id="ARBA00022475"/>
    </source>
</evidence>
<evidence type="ECO:0000256" key="14">
    <source>
        <dbReference type="SAM" id="MobiDB-lite"/>
    </source>
</evidence>